<evidence type="ECO:0000256" key="1">
    <source>
        <dbReference type="SAM" id="MobiDB-lite"/>
    </source>
</evidence>
<evidence type="ECO:0000313" key="3">
    <source>
        <dbReference type="Proteomes" id="UP000046122"/>
    </source>
</evidence>
<protein>
    <submittedName>
        <fullName evidence="2">Uncharacterized protein</fullName>
    </submittedName>
</protein>
<dbReference type="Proteomes" id="UP000046122">
    <property type="component" value="Unassembled WGS sequence"/>
</dbReference>
<proteinExistence type="predicted"/>
<sequence length="126" mass="14132">MSAANPGNRVADRFHPACLVIYRHIGLVPGRGWPVQLAIDLLLLLVLLPLQPVLQLLQLILLHQCVAVRRDDDLRVRRRDLRNGDRQHGAGQNSQRVTKHPRGSHTKNHAFHIVRAANNAMADCKA</sequence>
<reference evidence="2 3" key="1">
    <citation type="submission" date="2014-08" db="EMBL/GenBank/DDBJ databases">
        <authorList>
            <person name="Moulin Lionel"/>
        </authorList>
    </citation>
    <scope>NUCLEOTIDE SEQUENCE [LARGE SCALE GENOMIC DNA]</scope>
</reference>
<evidence type="ECO:0000313" key="2">
    <source>
        <dbReference type="EMBL" id="CDX55200.1"/>
    </source>
</evidence>
<dbReference type="EMBL" id="CCNE01000012">
    <property type="protein sequence ID" value="CDX55200.1"/>
    <property type="molecule type" value="Genomic_DNA"/>
</dbReference>
<gene>
    <name evidence="2" type="ORF">MPL3365_20419</name>
</gene>
<name>A0A090GU37_MESPL</name>
<dbReference type="AlphaFoldDB" id="A0A090GU37"/>
<feature type="region of interest" description="Disordered" evidence="1">
    <location>
        <begin position="80"/>
        <end position="105"/>
    </location>
</feature>
<accession>A0A090GU37</accession>
<organism evidence="2 3">
    <name type="scientific">Mesorhizobium plurifarium</name>
    <dbReference type="NCBI Taxonomy" id="69974"/>
    <lineage>
        <taxon>Bacteria</taxon>
        <taxon>Pseudomonadati</taxon>
        <taxon>Pseudomonadota</taxon>
        <taxon>Alphaproteobacteria</taxon>
        <taxon>Hyphomicrobiales</taxon>
        <taxon>Phyllobacteriaceae</taxon>
        <taxon>Mesorhizobium</taxon>
    </lineage>
</organism>